<reference evidence="2" key="1">
    <citation type="submission" date="2022-11" db="EMBL/GenBank/DDBJ databases">
        <authorList>
            <person name="Petersen C."/>
        </authorList>
    </citation>
    <scope>NUCLEOTIDE SEQUENCE</scope>
    <source>
        <strain evidence="2">IBT 30761</strain>
    </source>
</reference>
<evidence type="ECO:0000256" key="1">
    <source>
        <dbReference type="SAM" id="Coils"/>
    </source>
</evidence>
<evidence type="ECO:0000313" key="2">
    <source>
        <dbReference type="EMBL" id="KAJ5099053.1"/>
    </source>
</evidence>
<evidence type="ECO:0000313" key="3">
    <source>
        <dbReference type="Proteomes" id="UP001149074"/>
    </source>
</evidence>
<feature type="coiled-coil region" evidence="1">
    <location>
        <begin position="76"/>
        <end position="135"/>
    </location>
</feature>
<protein>
    <submittedName>
        <fullName evidence="2">Uncharacterized protein</fullName>
    </submittedName>
</protein>
<dbReference type="RefSeq" id="XP_056474707.1">
    <property type="nucleotide sequence ID" value="XM_056618548.1"/>
</dbReference>
<dbReference type="AlphaFoldDB" id="A0A9W9FF29"/>
<name>A0A9W9FF29_9EURO</name>
<keyword evidence="3" id="KW-1185">Reference proteome</keyword>
<keyword evidence="1" id="KW-0175">Coiled coil</keyword>
<gene>
    <name evidence="2" type="ORF">N7532_006054</name>
</gene>
<reference evidence="2" key="2">
    <citation type="journal article" date="2023" name="IMA Fungus">
        <title>Comparative genomic study of the Penicillium genus elucidates a diverse pangenome and 15 lateral gene transfer events.</title>
        <authorList>
            <person name="Petersen C."/>
            <person name="Sorensen T."/>
            <person name="Nielsen M.R."/>
            <person name="Sondergaard T.E."/>
            <person name="Sorensen J.L."/>
            <person name="Fitzpatrick D.A."/>
            <person name="Frisvad J.C."/>
            <person name="Nielsen K.L."/>
        </authorList>
    </citation>
    <scope>NUCLEOTIDE SEQUENCE</scope>
    <source>
        <strain evidence="2">IBT 30761</strain>
    </source>
</reference>
<sequence length="396" mass="44607">MPPFSRITAFFSQPATRHCPGAEYDEVQRYANEVADLRQEFLKLQREAIAHKWRLNANNKKLEEAEMKLEKSVNYCKFLNLQLESKDRELARLQKTATASLKAVNAAKKFQVSAEERYRRQTEILNKRTAELEEAADENSSLAFQQMILTKWTDSFGDDEINQVMGSLNQELETWVKHHFYRYTSHGDTFHCVYGLVIDQIFHAILSRAMVGTAADLHRDIFSDYFVSLDIEVQKKCPSHVAQHWRSALSKAAFSFGKERLEAGCCGLVNHVQTRCGHLSPTNPQKRSEELRSLIWKFVEFKARLECQANLYVFLMAFPNTRFVGDQMVSSTGDYGASTLVEYTLAPALFKIPSGSAGGSTTLVVKAIVKTCPAFQGMILNGAGASGDDETDSSSL</sequence>
<organism evidence="2 3">
    <name type="scientific">Penicillium argentinense</name>
    <dbReference type="NCBI Taxonomy" id="1131581"/>
    <lineage>
        <taxon>Eukaryota</taxon>
        <taxon>Fungi</taxon>
        <taxon>Dikarya</taxon>
        <taxon>Ascomycota</taxon>
        <taxon>Pezizomycotina</taxon>
        <taxon>Eurotiomycetes</taxon>
        <taxon>Eurotiomycetidae</taxon>
        <taxon>Eurotiales</taxon>
        <taxon>Aspergillaceae</taxon>
        <taxon>Penicillium</taxon>
    </lineage>
</organism>
<comment type="caution">
    <text evidence="2">The sequence shown here is derived from an EMBL/GenBank/DDBJ whole genome shotgun (WGS) entry which is preliminary data.</text>
</comment>
<dbReference type="EMBL" id="JAPQKI010000005">
    <property type="protein sequence ID" value="KAJ5099053.1"/>
    <property type="molecule type" value="Genomic_DNA"/>
</dbReference>
<proteinExistence type="predicted"/>
<dbReference type="GeneID" id="81357527"/>
<dbReference type="OrthoDB" id="4227183at2759"/>
<dbReference type="Proteomes" id="UP001149074">
    <property type="component" value="Unassembled WGS sequence"/>
</dbReference>
<accession>A0A9W9FF29</accession>